<organism evidence="3 4">
    <name type="scientific">Candidatus Dojkabacteria bacterium</name>
    <dbReference type="NCBI Taxonomy" id="2099670"/>
    <lineage>
        <taxon>Bacteria</taxon>
        <taxon>Candidatus Dojkabacteria</taxon>
    </lineage>
</organism>
<reference evidence="3 4" key="1">
    <citation type="journal article" date="2020" name="Biotechnol. Biofuels">
        <title>New insights from the biogas microbiome by comprehensive genome-resolved metagenomics of nearly 1600 species originating from multiple anaerobic digesters.</title>
        <authorList>
            <person name="Campanaro S."/>
            <person name="Treu L."/>
            <person name="Rodriguez-R L.M."/>
            <person name="Kovalovszki A."/>
            <person name="Ziels R.M."/>
            <person name="Maus I."/>
            <person name="Zhu X."/>
            <person name="Kougias P.G."/>
            <person name="Basile A."/>
            <person name="Luo G."/>
            <person name="Schluter A."/>
            <person name="Konstantinidis K.T."/>
            <person name="Angelidaki I."/>
        </authorList>
    </citation>
    <scope>NUCLEOTIDE SEQUENCE [LARGE SCALE GENOMIC DNA]</scope>
    <source>
        <strain evidence="3">AS05jafATM_89</strain>
    </source>
</reference>
<keyword evidence="1" id="KW-0810">Translation regulation</keyword>
<dbReference type="InterPro" id="IPR038416">
    <property type="entry name" value="Ribosom_S30AE_C_sf"/>
</dbReference>
<dbReference type="PANTHER" id="PTHR33231:SF1">
    <property type="entry name" value="30S RIBOSOMAL PROTEIN"/>
    <property type="match status" value="1"/>
</dbReference>
<accession>A0A832QH86</accession>
<dbReference type="GO" id="GO:0043024">
    <property type="term" value="F:ribosomal small subunit binding"/>
    <property type="evidence" value="ECO:0007669"/>
    <property type="project" value="TreeGrafter"/>
</dbReference>
<dbReference type="InterPro" id="IPR003489">
    <property type="entry name" value="RHF/RaiA"/>
</dbReference>
<name>A0A832QH86_9BACT</name>
<dbReference type="GO" id="GO:0022627">
    <property type="term" value="C:cytosolic small ribosomal subunit"/>
    <property type="evidence" value="ECO:0007669"/>
    <property type="project" value="TreeGrafter"/>
</dbReference>
<dbReference type="Gene3D" id="3.30.160.100">
    <property type="entry name" value="Ribosome hibernation promotion factor-like"/>
    <property type="match status" value="1"/>
</dbReference>
<evidence type="ECO:0000256" key="1">
    <source>
        <dbReference type="ARBA" id="ARBA00022845"/>
    </source>
</evidence>
<comment type="caution">
    <text evidence="3">The sequence shown here is derived from an EMBL/GenBank/DDBJ whole genome shotgun (WGS) entry which is preliminary data.</text>
</comment>
<dbReference type="EMBL" id="DUTP01000003">
    <property type="protein sequence ID" value="HHX99357.1"/>
    <property type="molecule type" value="Genomic_DNA"/>
</dbReference>
<evidence type="ECO:0000259" key="2">
    <source>
        <dbReference type="Pfam" id="PF16321"/>
    </source>
</evidence>
<evidence type="ECO:0000313" key="4">
    <source>
        <dbReference type="Proteomes" id="UP000576550"/>
    </source>
</evidence>
<proteinExistence type="predicted"/>
<dbReference type="InterPro" id="IPR050574">
    <property type="entry name" value="HPF/YfiA_ribosome-assoc"/>
</dbReference>
<dbReference type="Pfam" id="PF02482">
    <property type="entry name" value="Ribosomal_S30AE"/>
    <property type="match status" value="1"/>
</dbReference>
<evidence type="ECO:0000313" key="3">
    <source>
        <dbReference type="EMBL" id="HHX99357.1"/>
    </source>
</evidence>
<sequence>MKLEDVRFTFLGMDSSEAMKNYALEKLSKREDLLENAISLEVAFKEQVTNRGTKEDFRVDISVDLPETPIRVTERGEDMYANIDFAVDTLVRRLTRYSDRKEHWSGGKSWEVLDAKEPEEEHIDDYSDYVPKIAKRKKIEDMSPLEEGEAIERMEMLGYDSYLFRSNKTDKISLVYKRKDGSYGIVEPA</sequence>
<dbReference type="PANTHER" id="PTHR33231">
    <property type="entry name" value="30S RIBOSOMAL PROTEIN"/>
    <property type="match status" value="1"/>
</dbReference>
<protein>
    <submittedName>
        <fullName evidence="3">Ribosome-associated translation inhibitor RaiA</fullName>
    </submittedName>
</protein>
<dbReference type="InterPro" id="IPR036567">
    <property type="entry name" value="RHF-like"/>
</dbReference>
<dbReference type="InterPro" id="IPR032528">
    <property type="entry name" value="Ribosom_S30AE_C"/>
</dbReference>
<gene>
    <name evidence="3" type="primary">raiA</name>
    <name evidence="3" type="ORF">GX533_01585</name>
</gene>
<dbReference type="Proteomes" id="UP000576550">
    <property type="component" value="Unassembled WGS sequence"/>
</dbReference>
<dbReference type="Pfam" id="PF16321">
    <property type="entry name" value="Ribosom_S30AE_C"/>
    <property type="match status" value="1"/>
</dbReference>
<dbReference type="GO" id="GO:0045900">
    <property type="term" value="P:negative regulation of translational elongation"/>
    <property type="evidence" value="ECO:0007669"/>
    <property type="project" value="TreeGrafter"/>
</dbReference>
<feature type="domain" description="Sigma 54 modulation/S30EA ribosomal protein C-terminal" evidence="2">
    <location>
        <begin position="131"/>
        <end position="185"/>
    </location>
</feature>
<dbReference type="Gene3D" id="3.30.505.50">
    <property type="entry name" value="Sigma 54 modulation/S30EA ribosomal protein, C-terminal domain"/>
    <property type="match status" value="1"/>
</dbReference>
<dbReference type="NCBIfam" id="TIGR00741">
    <property type="entry name" value="yfiA"/>
    <property type="match status" value="1"/>
</dbReference>
<dbReference type="SUPFAM" id="SSF69754">
    <property type="entry name" value="Ribosome binding protein Y (YfiA homologue)"/>
    <property type="match status" value="1"/>
</dbReference>
<dbReference type="AlphaFoldDB" id="A0A832QH86"/>